<evidence type="ECO:0000313" key="1">
    <source>
        <dbReference type="EMBL" id="MBD9700059.1"/>
    </source>
</evidence>
<gene>
    <name evidence="1" type="ORF">IGS67_11240</name>
</gene>
<dbReference type="EMBL" id="JACZDF010000006">
    <property type="protein sequence ID" value="MBD9700059.1"/>
    <property type="molecule type" value="Genomic_DNA"/>
</dbReference>
<accession>A0ABR9DSX9</accession>
<name>A0ABR9DSX9_9MICO</name>
<comment type="caution">
    <text evidence="1">The sequence shown here is derived from an EMBL/GenBank/DDBJ whole genome shotgun (WGS) entry which is preliminary data.</text>
</comment>
<protein>
    <submittedName>
        <fullName evidence="1">Uncharacterized protein</fullName>
    </submittedName>
</protein>
<evidence type="ECO:0000313" key="2">
    <source>
        <dbReference type="Proteomes" id="UP000642107"/>
    </source>
</evidence>
<dbReference type="Proteomes" id="UP000642107">
    <property type="component" value="Unassembled WGS sequence"/>
</dbReference>
<reference evidence="1 2" key="1">
    <citation type="submission" date="2020-09" db="EMBL/GenBank/DDBJ databases">
        <title>Flavimobilis rhizosphaerae sp. nov., isolated from rhizosphere soil of Spartina alterniflora.</title>
        <authorList>
            <person name="Hanqin C."/>
        </authorList>
    </citation>
    <scope>NUCLEOTIDE SEQUENCE [LARGE SCALE GENOMIC DNA]</scope>
    <source>
        <strain evidence="1 2">GY 10621</strain>
    </source>
</reference>
<keyword evidence="2" id="KW-1185">Reference proteome</keyword>
<organism evidence="1 2">
    <name type="scientific">Flavimobilis rhizosphaerae</name>
    <dbReference type="NCBI Taxonomy" id="2775421"/>
    <lineage>
        <taxon>Bacteria</taxon>
        <taxon>Bacillati</taxon>
        <taxon>Actinomycetota</taxon>
        <taxon>Actinomycetes</taxon>
        <taxon>Micrococcales</taxon>
        <taxon>Jonesiaceae</taxon>
        <taxon>Flavimobilis</taxon>
    </lineage>
</organism>
<sequence>MGDIGMAGRLVSPAGAAFGLVPVPDPWSRPTGPEGRLLVDIEMLSPDRLVCYLGRRIPTAGLTRLAEAYLRAAADQHPEVTVPAVEIPEGGITVAFVASTHLDVTVECSVVEALDAHVPEHDGLAFEVQRASLVSASHQLTSWVEALHTPADEEA</sequence>
<proteinExistence type="predicted"/>
<dbReference type="RefSeq" id="WP_192281002.1">
    <property type="nucleotide sequence ID" value="NZ_JACZDF010000006.1"/>
</dbReference>